<dbReference type="EMBL" id="MCBT01000037">
    <property type="protein sequence ID" value="OEG73683.1"/>
    <property type="molecule type" value="Genomic_DNA"/>
</dbReference>
<proteinExistence type="predicted"/>
<dbReference type="PROSITE" id="PS51819">
    <property type="entry name" value="VOC"/>
    <property type="match status" value="1"/>
</dbReference>
<name>A0A1E5IUP4_SHECO</name>
<dbReference type="PANTHER" id="PTHR33993:SF1">
    <property type="entry name" value="GLYOXALASE FAMILY PROTEIN"/>
    <property type="match status" value="1"/>
</dbReference>
<dbReference type="InterPro" id="IPR029068">
    <property type="entry name" value="Glyas_Bleomycin-R_OHBP_Dase"/>
</dbReference>
<comment type="caution">
    <text evidence="3">The sequence shown here is derived from an EMBL/GenBank/DDBJ whole genome shotgun (WGS) entry which is preliminary data.</text>
</comment>
<dbReference type="STRING" id="23.BEL05_00175"/>
<protein>
    <submittedName>
        <fullName evidence="3">Glyoxalase</fullName>
    </submittedName>
</protein>
<evidence type="ECO:0000313" key="3">
    <source>
        <dbReference type="EMBL" id="OEG73683.1"/>
    </source>
</evidence>
<sequence>MEETVNQDRHINYLEIPVRAMAPTKAFFSQVFGWEFVDYGETYSCFINAGINGGFTLSDHSFSLANGAPLIVIYATQLTQTMAKVTEAGGEISQAIFTFPGGRRFHFKDPNGNEFAVWSE</sequence>
<dbReference type="Pfam" id="PF00903">
    <property type="entry name" value="Glyoxalase"/>
    <property type="match status" value="1"/>
</dbReference>
<organism evidence="3 4">
    <name type="scientific">Shewanella colwelliana</name>
    <name type="common">Alteromonas colwelliana</name>
    <dbReference type="NCBI Taxonomy" id="23"/>
    <lineage>
        <taxon>Bacteria</taxon>
        <taxon>Pseudomonadati</taxon>
        <taxon>Pseudomonadota</taxon>
        <taxon>Gammaproteobacteria</taxon>
        <taxon>Alteromonadales</taxon>
        <taxon>Shewanellaceae</taxon>
        <taxon>Shewanella</taxon>
    </lineage>
</organism>
<dbReference type="Proteomes" id="UP000773469">
    <property type="component" value="Unassembled WGS sequence"/>
</dbReference>
<dbReference type="InterPro" id="IPR004360">
    <property type="entry name" value="Glyas_Fos-R_dOase_dom"/>
</dbReference>
<evidence type="ECO:0000259" key="1">
    <source>
        <dbReference type="PROSITE" id="PS51819"/>
    </source>
</evidence>
<dbReference type="Proteomes" id="UP000095230">
    <property type="component" value="Unassembled WGS sequence"/>
</dbReference>
<evidence type="ECO:0000313" key="4">
    <source>
        <dbReference type="Proteomes" id="UP000095230"/>
    </source>
</evidence>
<keyword evidence="5" id="KW-1185">Reference proteome</keyword>
<dbReference type="InterPro" id="IPR052164">
    <property type="entry name" value="Anthracycline_SecMetBiosynth"/>
</dbReference>
<dbReference type="OrthoDB" id="9792323at2"/>
<evidence type="ECO:0000313" key="5">
    <source>
        <dbReference type="Proteomes" id="UP000773469"/>
    </source>
</evidence>
<dbReference type="SUPFAM" id="SSF54593">
    <property type="entry name" value="Glyoxalase/Bleomycin resistance protein/Dihydroxybiphenyl dioxygenase"/>
    <property type="match status" value="1"/>
</dbReference>
<dbReference type="RefSeq" id="WP_069671276.1">
    <property type="nucleotide sequence ID" value="NZ_BPEU01000023.1"/>
</dbReference>
<dbReference type="CDD" id="cd07247">
    <property type="entry name" value="SgaA_N_like"/>
    <property type="match status" value="1"/>
</dbReference>
<accession>A0A1E5IUP4</accession>
<evidence type="ECO:0000313" key="2">
    <source>
        <dbReference type="EMBL" id="GIU43683.1"/>
    </source>
</evidence>
<reference evidence="3 4" key="1">
    <citation type="submission" date="2016-07" db="EMBL/GenBank/DDBJ databases">
        <title>Whole-genome of two Shewanella species isolated from a digestive organ of sea cucumber Apostichopus japonicus Selenka 1867.</title>
        <authorList>
            <person name="Hong H.-H."/>
            <person name="Choi H."/>
            <person name="Cheon S."/>
            <person name="Oh J.-S."/>
            <person name="Lee H.-G."/>
            <person name="Park C."/>
        </authorList>
    </citation>
    <scope>NUCLEOTIDE SEQUENCE [LARGE SCALE GENOMIC DNA]</scope>
    <source>
        <strain evidence="3 4">CSB03KR</strain>
    </source>
</reference>
<dbReference type="PANTHER" id="PTHR33993">
    <property type="entry name" value="GLYOXALASE-RELATED"/>
    <property type="match status" value="1"/>
</dbReference>
<reference evidence="2 5" key="2">
    <citation type="submission" date="2021-05" db="EMBL/GenBank/DDBJ databases">
        <title>Molecular characterization for Shewanella algae harboring chromosomal blaOXA-55-like strains isolated from clinical and environment sample.</title>
        <authorList>
            <person name="Ohama Y."/>
            <person name="Aoki K."/>
            <person name="Harada S."/>
            <person name="Moriya K."/>
            <person name="Ishii Y."/>
            <person name="Tateda K."/>
        </authorList>
    </citation>
    <scope>NUCLEOTIDE SEQUENCE [LARGE SCALE GENOMIC DNA]</scope>
    <source>
        <strain evidence="2 5">MBTL60-118</strain>
    </source>
</reference>
<dbReference type="InterPro" id="IPR037523">
    <property type="entry name" value="VOC_core"/>
</dbReference>
<dbReference type="AlphaFoldDB" id="A0A1E5IUP4"/>
<dbReference type="EMBL" id="BPEU01000023">
    <property type="protein sequence ID" value="GIU43683.1"/>
    <property type="molecule type" value="Genomic_DNA"/>
</dbReference>
<gene>
    <name evidence="3" type="ORF">BEL05_00175</name>
    <name evidence="2" type="ORF">TUM3794_29900</name>
</gene>
<feature type="domain" description="VOC" evidence="1">
    <location>
        <begin position="10"/>
        <end position="120"/>
    </location>
</feature>
<dbReference type="Gene3D" id="3.10.180.10">
    <property type="entry name" value="2,3-Dihydroxybiphenyl 1,2-Dioxygenase, domain 1"/>
    <property type="match status" value="1"/>
</dbReference>